<sequence length="514" mass="55675">MSGQRHVVFFNIAAPGHMNPTLPLVAELVSRGCKVTYFVDAKERDVVEAAGADWRPFRFAHRPDLSGMPHQIDEFGIKTLVPEGTAKEKYSSLPDCVLYWAEQMLPALIEDLRALVPAPAALIYNPFLSAGRVAAKVLGVPAIGMLTIPGPGVISLPRQISDAMDAKPWVERPRHAIANKYGLDVLENGMIMEFYSPVANIVTTIDELFSPPSTEKQIERFGHFPFTCVGVLLNDKVKRMNGVTVTAPKDVEKLTKKSFVNSEILGPLPMERIMEARQAGRKIILVSLGTVATSVFWAKPFGVAAFSNDVVKSGEGRRSLSEYTGKEFCQHVWRTFFDTFGGNDAFLVIMSLGPMEDALDSLPETPANFVVRNAVPQIEALRICDAFVMHGGANSMHEALSMGVPMVVVPIFGDQPANADTIARSGAGVSFRNPLGTLTTTSLRTAVVELSASSAENPYRVAAHAMKQRFEGGGVPKAVDIILKHAVSMLANETLSPCGSLVTQTGRLSIIVSE</sequence>
<name>A0ABD3NRG0_9STRA</name>
<dbReference type="EMBL" id="JALLAZ020001305">
    <property type="protein sequence ID" value="KAL3777216.1"/>
    <property type="molecule type" value="Genomic_DNA"/>
</dbReference>
<evidence type="ECO:0000313" key="4">
    <source>
        <dbReference type="Proteomes" id="UP001530315"/>
    </source>
</evidence>
<protein>
    <submittedName>
        <fullName evidence="2">Uncharacterized protein</fullName>
    </submittedName>
</protein>
<dbReference type="SUPFAM" id="SSF53756">
    <property type="entry name" value="UDP-Glycosyltransferase/glycogen phosphorylase"/>
    <property type="match status" value="1"/>
</dbReference>
<dbReference type="InterPro" id="IPR002213">
    <property type="entry name" value="UDP_glucos_trans"/>
</dbReference>
<dbReference type="CDD" id="cd03784">
    <property type="entry name" value="GT1_Gtf-like"/>
    <property type="match status" value="1"/>
</dbReference>
<dbReference type="Gene3D" id="3.40.50.2000">
    <property type="entry name" value="Glycogen Phosphorylase B"/>
    <property type="match status" value="2"/>
</dbReference>
<dbReference type="InterPro" id="IPR050426">
    <property type="entry name" value="Glycosyltransferase_28"/>
</dbReference>
<evidence type="ECO:0000313" key="2">
    <source>
        <dbReference type="EMBL" id="KAL3777216.1"/>
    </source>
</evidence>
<dbReference type="Proteomes" id="UP001530315">
    <property type="component" value="Unassembled WGS sequence"/>
</dbReference>
<keyword evidence="1" id="KW-0808">Transferase</keyword>
<keyword evidence="4" id="KW-1185">Reference proteome</keyword>
<dbReference type="AlphaFoldDB" id="A0ABD3NRG0"/>
<organism evidence="2 4">
    <name type="scientific">Stephanodiscus triporus</name>
    <dbReference type="NCBI Taxonomy" id="2934178"/>
    <lineage>
        <taxon>Eukaryota</taxon>
        <taxon>Sar</taxon>
        <taxon>Stramenopiles</taxon>
        <taxon>Ochrophyta</taxon>
        <taxon>Bacillariophyta</taxon>
        <taxon>Coscinodiscophyceae</taxon>
        <taxon>Thalassiosirophycidae</taxon>
        <taxon>Stephanodiscales</taxon>
        <taxon>Stephanodiscaceae</taxon>
        <taxon>Stephanodiscus</taxon>
    </lineage>
</organism>
<dbReference type="PANTHER" id="PTHR48050">
    <property type="entry name" value="STEROL 3-BETA-GLUCOSYLTRANSFERASE"/>
    <property type="match status" value="1"/>
</dbReference>
<evidence type="ECO:0000313" key="3">
    <source>
        <dbReference type="EMBL" id="KAL3777220.1"/>
    </source>
</evidence>
<proteinExistence type="predicted"/>
<gene>
    <name evidence="2" type="ORF">ACHAW5_007649</name>
    <name evidence="3" type="ORF">ACHAW5_007653</name>
</gene>
<dbReference type="PANTHER" id="PTHR48050:SF13">
    <property type="entry name" value="STEROL 3-BETA-GLUCOSYLTRANSFERASE UGT80A2"/>
    <property type="match status" value="1"/>
</dbReference>
<dbReference type="Pfam" id="PF00201">
    <property type="entry name" value="UDPGT"/>
    <property type="match status" value="1"/>
</dbReference>
<evidence type="ECO:0000256" key="1">
    <source>
        <dbReference type="ARBA" id="ARBA00022679"/>
    </source>
</evidence>
<reference evidence="2 4" key="1">
    <citation type="submission" date="2024-10" db="EMBL/GenBank/DDBJ databases">
        <title>Updated reference genomes for cyclostephanoid diatoms.</title>
        <authorList>
            <person name="Roberts W.R."/>
            <person name="Alverson A.J."/>
        </authorList>
    </citation>
    <scope>NUCLEOTIDE SEQUENCE [LARGE SCALE GENOMIC DNA]</scope>
    <source>
        <strain evidence="2 4">AJA276-08</strain>
    </source>
</reference>
<dbReference type="GO" id="GO:0016740">
    <property type="term" value="F:transferase activity"/>
    <property type="evidence" value="ECO:0007669"/>
    <property type="project" value="UniProtKB-KW"/>
</dbReference>
<accession>A0ABD3NRG0</accession>
<comment type="caution">
    <text evidence="2">The sequence shown here is derived from an EMBL/GenBank/DDBJ whole genome shotgun (WGS) entry which is preliminary data.</text>
</comment>
<dbReference type="EMBL" id="JALLAZ020001305">
    <property type="protein sequence ID" value="KAL3777220.1"/>
    <property type="molecule type" value="Genomic_DNA"/>
</dbReference>